<evidence type="ECO:0000313" key="15">
    <source>
        <dbReference type="Proteomes" id="UP000546642"/>
    </source>
</evidence>
<keyword evidence="7 12" id="KW-0198">Cysteine biosynthesis</keyword>
<evidence type="ECO:0000256" key="10">
    <source>
        <dbReference type="PIRSR" id="PIRSR605856-50"/>
    </source>
</evidence>
<feature type="binding site" evidence="10">
    <location>
        <position position="266"/>
    </location>
    <ligand>
        <name>pyridoxal 5'-phosphate</name>
        <dbReference type="ChEBI" id="CHEBI:597326"/>
    </ligand>
</feature>
<evidence type="ECO:0000256" key="9">
    <source>
        <dbReference type="ARBA" id="ARBA00053442"/>
    </source>
</evidence>
<dbReference type="NCBIfam" id="TIGR01136">
    <property type="entry name" value="cysKM"/>
    <property type="match status" value="1"/>
</dbReference>
<accession>A0A7X0D7C6</accession>
<evidence type="ECO:0000256" key="6">
    <source>
        <dbReference type="ARBA" id="ARBA00022898"/>
    </source>
</evidence>
<evidence type="ECO:0000256" key="7">
    <source>
        <dbReference type="ARBA" id="ARBA00023192"/>
    </source>
</evidence>
<evidence type="ECO:0000256" key="4">
    <source>
        <dbReference type="ARBA" id="ARBA00022605"/>
    </source>
</evidence>
<dbReference type="Proteomes" id="UP000546642">
    <property type="component" value="Unassembled WGS sequence"/>
</dbReference>
<comment type="catalytic activity">
    <reaction evidence="8 12">
        <text>O-acetyl-L-serine + hydrogen sulfide = L-cysteine + acetate</text>
        <dbReference type="Rhea" id="RHEA:14829"/>
        <dbReference type="ChEBI" id="CHEBI:29919"/>
        <dbReference type="ChEBI" id="CHEBI:30089"/>
        <dbReference type="ChEBI" id="CHEBI:35235"/>
        <dbReference type="ChEBI" id="CHEBI:58340"/>
        <dbReference type="EC" id="2.5.1.47"/>
    </reaction>
</comment>
<evidence type="ECO:0000256" key="11">
    <source>
        <dbReference type="PIRSR" id="PIRSR605856-51"/>
    </source>
</evidence>
<evidence type="ECO:0000256" key="2">
    <source>
        <dbReference type="ARBA" id="ARBA00004962"/>
    </source>
</evidence>
<gene>
    <name evidence="14" type="ORF">HNR23_004557</name>
</gene>
<feature type="modified residue" description="N6-(pyridoxal phosphate)lysine" evidence="11">
    <location>
        <position position="45"/>
    </location>
</feature>
<organism evidence="14 15">
    <name type="scientific">Nocardiopsis mwathae</name>
    <dbReference type="NCBI Taxonomy" id="1472723"/>
    <lineage>
        <taxon>Bacteria</taxon>
        <taxon>Bacillati</taxon>
        <taxon>Actinomycetota</taxon>
        <taxon>Actinomycetes</taxon>
        <taxon>Streptosporangiales</taxon>
        <taxon>Nocardiopsidaceae</taxon>
        <taxon>Nocardiopsis</taxon>
    </lineage>
</organism>
<dbReference type="EC" id="2.5.1.47" evidence="12"/>
<dbReference type="InterPro" id="IPR036052">
    <property type="entry name" value="TrpB-like_PALP_sf"/>
</dbReference>
<protein>
    <recommendedName>
        <fullName evidence="12">Cysteine synthase</fullName>
        <ecNumber evidence="12">2.5.1.47</ecNumber>
    </recommendedName>
</protein>
<dbReference type="PROSITE" id="PS00901">
    <property type="entry name" value="CYS_SYNTHASE"/>
    <property type="match status" value="1"/>
</dbReference>
<dbReference type="InterPro" id="IPR005859">
    <property type="entry name" value="CysK"/>
</dbReference>
<dbReference type="Pfam" id="PF00291">
    <property type="entry name" value="PALP"/>
    <property type="match status" value="1"/>
</dbReference>
<dbReference type="InterPro" id="IPR001216">
    <property type="entry name" value="P-phosphate_BS"/>
</dbReference>
<comment type="pathway">
    <text evidence="2">Amino-acid biosynthesis; L-cysteine biosynthesis; L-cysteine from L-serine: step 2/2.</text>
</comment>
<dbReference type="FunFam" id="3.40.50.1100:FF:000067">
    <property type="entry name" value="Cysteine synthase"/>
    <property type="match status" value="1"/>
</dbReference>
<dbReference type="GO" id="GO:0006535">
    <property type="term" value="P:cysteine biosynthetic process from serine"/>
    <property type="evidence" value="ECO:0007669"/>
    <property type="project" value="UniProtKB-UniRule"/>
</dbReference>
<dbReference type="Gene3D" id="3.40.50.1100">
    <property type="match status" value="2"/>
</dbReference>
<dbReference type="CDD" id="cd01561">
    <property type="entry name" value="CBS_like"/>
    <property type="match status" value="1"/>
</dbReference>
<comment type="cofactor">
    <cofactor evidence="1 10 12">
        <name>pyridoxal 5'-phosphate</name>
        <dbReference type="ChEBI" id="CHEBI:597326"/>
    </cofactor>
</comment>
<feature type="domain" description="Tryptophan synthase beta chain-like PALP" evidence="13">
    <location>
        <begin position="9"/>
        <end position="294"/>
    </location>
</feature>
<comment type="caution">
    <text evidence="14">The sequence shown here is derived from an EMBL/GenBank/DDBJ whole genome shotgun (WGS) entry which is preliminary data.</text>
</comment>
<dbReference type="InterPro" id="IPR001926">
    <property type="entry name" value="TrpB-like_PALP"/>
</dbReference>
<feature type="binding site" evidence="10">
    <location>
        <position position="75"/>
    </location>
    <ligand>
        <name>pyridoxal 5'-phosphate</name>
        <dbReference type="ChEBI" id="CHEBI:597326"/>
    </ligand>
</feature>
<dbReference type="GO" id="GO:0005737">
    <property type="term" value="C:cytoplasm"/>
    <property type="evidence" value="ECO:0007669"/>
    <property type="project" value="UniProtKB-ARBA"/>
</dbReference>
<evidence type="ECO:0000256" key="1">
    <source>
        <dbReference type="ARBA" id="ARBA00001933"/>
    </source>
</evidence>
<dbReference type="AlphaFoldDB" id="A0A7X0D7C6"/>
<dbReference type="RefSeq" id="WP_184078562.1">
    <property type="nucleotide sequence ID" value="NZ_JACHDS010000001.1"/>
</dbReference>
<dbReference type="InterPro" id="IPR050214">
    <property type="entry name" value="Cys_Synth/Cystath_Beta-Synth"/>
</dbReference>
<evidence type="ECO:0000256" key="12">
    <source>
        <dbReference type="RuleBase" id="RU003985"/>
    </source>
</evidence>
<dbReference type="GO" id="GO:0004124">
    <property type="term" value="F:cysteine synthase activity"/>
    <property type="evidence" value="ECO:0007669"/>
    <property type="project" value="UniProtKB-UniRule"/>
</dbReference>
<feature type="binding site" evidence="10">
    <location>
        <begin position="178"/>
        <end position="182"/>
    </location>
    <ligand>
        <name>pyridoxal 5'-phosphate</name>
        <dbReference type="ChEBI" id="CHEBI:597326"/>
    </ligand>
</feature>
<dbReference type="SUPFAM" id="SSF53686">
    <property type="entry name" value="Tryptophan synthase beta subunit-like PLP-dependent enzymes"/>
    <property type="match status" value="1"/>
</dbReference>
<sequence length="308" mass="32003">MTSIHPSVTSLIGRTPLVEMSRFSGDLPAQLVAKLESANPGGSVKDRIALAMVEDAEAAGHLAPGHHIIEPTSGNTGIGLAMVAAAKGYALTLTMPESMSVERRALLRAYGADLVLTPAEQGMPGAVAAAAELADRNGWFMPQQFANPANPQVHRRTTAEEIWEDTDGLVDVLVAGVGTGGTVTGVGQVLKEKRPEITVVGVEPVESPVLSGGEPGPHGIQGIGAGFVPEVLDTDVYDQIRTVSIDDARAAARRLARTEGIAAGISSGAALHAATRVARCCKHDGAMIVVILPDTGERYLSTPLFEEV</sequence>
<keyword evidence="4 12" id="KW-0028">Amino-acid biosynthesis</keyword>
<evidence type="ECO:0000256" key="3">
    <source>
        <dbReference type="ARBA" id="ARBA00007103"/>
    </source>
</evidence>
<dbReference type="EMBL" id="JACHDS010000001">
    <property type="protein sequence ID" value="MBB6174497.1"/>
    <property type="molecule type" value="Genomic_DNA"/>
</dbReference>
<dbReference type="InterPro" id="IPR005856">
    <property type="entry name" value="Cys_synth"/>
</dbReference>
<evidence type="ECO:0000256" key="5">
    <source>
        <dbReference type="ARBA" id="ARBA00022679"/>
    </source>
</evidence>
<keyword evidence="5 12" id="KW-0808">Transferase</keyword>
<keyword evidence="15" id="KW-1185">Reference proteome</keyword>
<comment type="similarity">
    <text evidence="3 12">Belongs to the cysteine synthase/cystathionine beta-synthase family.</text>
</comment>
<name>A0A7X0D7C6_9ACTN</name>
<evidence type="ECO:0000259" key="13">
    <source>
        <dbReference type="Pfam" id="PF00291"/>
    </source>
</evidence>
<comment type="function">
    <text evidence="9">Catalyzes the conversion of O-acetylserine (OAS) to cysteine through the elimination of acetate and addition of hydrogen sulfide.</text>
</comment>
<proteinExistence type="inferred from homology"/>
<evidence type="ECO:0000313" key="14">
    <source>
        <dbReference type="EMBL" id="MBB6174497.1"/>
    </source>
</evidence>
<dbReference type="PANTHER" id="PTHR10314">
    <property type="entry name" value="CYSTATHIONINE BETA-SYNTHASE"/>
    <property type="match status" value="1"/>
</dbReference>
<dbReference type="NCBIfam" id="TIGR01139">
    <property type="entry name" value="cysK"/>
    <property type="match status" value="1"/>
</dbReference>
<evidence type="ECO:0000256" key="8">
    <source>
        <dbReference type="ARBA" id="ARBA00047931"/>
    </source>
</evidence>
<keyword evidence="6 10" id="KW-0663">Pyridoxal phosphate</keyword>
<reference evidence="14 15" key="1">
    <citation type="submission" date="2020-08" db="EMBL/GenBank/DDBJ databases">
        <title>Sequencing the genomes of 1000 actinobacteria strains.</title>
        <authorList>
            <person name="Klenk H.-P."/>
        </authorList>
    </citation>
    <scope>NUCLEOTIDE SEQUENCE [LARGE SCALE GENOMIC DNA]</scope>
    <source>
        <strain evidence="14 15">DSM 46659</strain>
    </source>
</reference>